<evidence type="ECO:0000313" key="2">
    <source>
        <dbReference type="Proteomes" id="UP001172386"/>
    </source>
</evidence>
<name>A0ACC2ZWG9_9EURO</name>
<comment type="caution">
    <text evidence="1">The sequence shown here is derived from an EMBL/GenBank/DDBJ whole genome shotgun (WGS) entry which is preliminary data.</text>
</comment>
<dbReference type="EMBL" id="JAPDRQ010000230">
    <property type="protein sequence ID" value="KAJ9651890.1"/>
    <property type="molecule type" value="Genomic_DNA"/>
</dbReference>
<evidence type="ECO:0000313" key="1">
    <source>
        <dbReference type="EMBL" id="KAJ9651890.1"/>
    </source>
</evidence>
<accession>A0ACC2ZWG9</accession>
<protein>
    <submittedName>
        <fullName evidence="1">Uncharacterized protein</fullName>
    </submittedName>
</protein>
<proteinExistence type="predicted"/>
<sequence length="287" mass="31616">MATEIAAFNLKDGKRPDDANSAAGQVLRDTLDTLTQQKGFQRAYWGREVENPDRFRLFVDWDSVDAHMDFTKTETYKPFLDRFSDIADLKNNVSMYHANLKPHPATEALSDHVSPATEILMVFFPADYSEADQKKFEDDLKKLVAVIEKEAKTYTASAGGWVVEEVDIPGTSEKGKAYQVLIGWQSVEAHLAFRETQPFKDNIHLLRGAKDLKTLAVTHYSGTQVTSGSGGVGDLGGGNMPDIQGEILNPQESGSKGPKTRADGTTTKNNDDLKGVANALHKERVGR</sequence>
<organism evidence="1 2">
    <name type="scientific">Neophaeococcomyces mojaviensis</name>
    <dbReference type="NCBI Taxonomy" id="3383035"/>
    <lineage>
        <taxon>Eukaryota</taxon>
        <taxon>Fungi</taxon>
        <taxon>Dikarya</taxon>
        <taxon>Ascomycota</taxon>
        <taxon>Pezizomycotina</taxon>
        <taxon>Eurotiomycetes</taxon>
        <taxon>Chaetothyriomycetidae</taxon>
        <taxon>Chaetothyriales</taxon>
        <taxon>Chaetothyriales incertae sedis</taxon>
        <taxon>Neophaeococcomyces</taxon>
    </lineage>
</organism>
<dbReference type="Proteomes" id="UP001172386">
    <property type="component" value="Unassembled WGS sequence"/>
</dbReference>
<gene>
    <name evidence="1" type="ORF">H2198_008854</name>
</gene>
<reference evidence="1" key="1">
    <citation type="submission" date="2022-10" db="EMBL/GenBank/DDBJ databases">
        <title>Culturing micro-colonial fungi from biological soil crusts in the Mojave desert and describing Neophaeococcomyces mojavensis, and introducing the new genera and species Taxawa tesnikishii.</title>
        <authorList>
            <person name="Kurbessoian T."/>
            <person name="Stajich J.E."/>
        </authorList>
    </citation>
    <scope>NUCLEOTIDE SEQUENCE</scope>
    <source>
        <strain evidence="1">JES_112</strain>
    </source>
</reference>
<keyword evidence="2" id="KW-1185">Reference proteome</keyword>